<dbReference type="HOGENOM" id="CLU_121798_0_0_12"/>
<dbReference type="Proteomes" id="UP000000611">
    <property type="component" value="Chromosome"/>
</dbReference>
<gene>
    <name evidence="1" type="ordered locus">BDU_7</name>
</gene>
<dbReference type="KEGG" id="bdu:BDU_7"/>
<dbReference type="STRING" id="412419.BDU_7"/>
<reference evidence="1 2" key="1">
    <citation type="journal article" date="2008" name="PLoS Genet.">
        <title>The genome of Borrelia recurrentis, the agent of deadly louse-borne relapsing fever, is a degraded subset of tick-borne Borrelia duttonii.</title>
        <authorList>
            <person name="Lescot M."/>
            <person name="Audic S."/>
            <person name="Robert C."/>
            <person name="Nguyen T.T."/>
            <person name="Blanc G."/>
            <person name="Cutler S.J."/>
            <person name="Wincker P."/>
            <person name="Couloux A."/>
            <person name="Claverie J.-M."/>
            <person name="Raoult D."/>
            <person name="Drancourt M."/>
        </authorList>
    </citation>
    <scope>NUCLEOTIDE SEQUENCE [LARGE SCALE GENOMIC DNA]</scope>
    <source>
        <strain evidence="1 2">Ly</strain>
    </source>
</reference>
<dbReference type="EMBL" id="CP000976">
    <property type="protein sequence ID" value="ACH92965.1"/>
    <property type="molecule type" value="Genomic_DNA"/>
</dbReference>
<keyword evidence="2" id="KW-1185">Reference proteome</keyword>
<accession>B5RKS9</accession>
<name>B5RKS9_BORDL</name>
<dbReference type="AlphaFoldDB" id="B5RKS9"/>
<evidence type="ECO:0000313" key="2">
    <source>
        <dbReference type="Proteomes" id="UP000000611"/>
    </source>
</evidence>
<evidence type="ECO:0000313" key="1">
    <source>
        <dbReference type="EMBL" id="ACH92965.1"/>
    </source>
</evidence>
<sequence length="198" mass="23203">MQYNFSYKNKMLHFLIHTMTKLKLISYLILITYSHAWCYTRTNNQFTNIKPLQIGIIQHNYINLTPYNQKHKYRSFLGITIIYNDWIDFNIIPIHFYPHSANLLSNSYFNFSISLYILKYKIHIYPFIINILIGPQLPITLRTDIITGNNISAFLFPALPFLSIKLNIPINNVFSITSTFSSSLSEYFLVDAAIIFAI</sequence>
<organism evidence="1 2">
    <name type="scientific">Borrelia duttonii (strain Ly)</name>
    <dbReference type="NCBI Taxonomy" id="412419"/>
    <lineage>
        <taxon>Bacteria</taxon>
        <taxon>Pseudomonadati</taxon>
        <taxon>Spirochaetota</taxon>
        <taxon>Spirochaetia</taxon>
        <taxon>Spirochaetales</taxon>
        <taxon>Borreliaceae</taxon>
        <taxon>Borrelia</taxon>
    </lineage>
</organism>
<protein>
    <submittedName>
        <fullName evidence="1">Uncharacterized conserved protein</fullName>
    </submittedName>
</protein>
<proteinExistence type="predicted"/>